<gene>
    <name evidence="3" type="ORF">C7S10_02310</name>
</gene>
<feature type="transmembrane region" description="Helical" evidence="2">
    <location>
        <begin position="188"/>
        <end position="214"/>
    </location>
</feature>
<dbReference type="EMBL" id="PYXZ01000001">
    <property type="protein sequence ID" value="PUA82589.1"/>
    <property type="molecule type" value="Genomic_DNA"/>
</dbReference>
<feature type="compositionally biased region" description="Pro residues" evidence="1">
    <location>
        <begin position="1"/>
        <end position="24"/>
    </location>
</feature>
<proteinExistence type="predicted"/>
<sequence>MTPPEPPSNPYDPNWPKPEQPAPTQPYGQEPSPAPDAPYAPYAPYGQPQPAAPSGQTDPSASQDQPPYGEPSSAPYGQTPYGQAPYGQAPYGQAPYGQAPYGQAPYGQVPYGQPAYGAPGYGGPMAASHPSATTAMVLGIGALGGMFVCGLPIVLAPFAWMIGGRAVKEIDANPGRYTGRDQAQAGRIMGMIGTALLALIVVGIIVFIGLAVAVSDTSSDFTYDSENGYSNSSF</sequence>
<dbReference type="Proteomes" id="UP000244867">
    <property type="component" value="Unassembled WGS sequence"/>
</dbReference>
<evidence type="ECO:0000313" key="3">
    <source>
        <dbReference type="EMBL" id="PUA82589.1"/>
    </source>
</evidence>
<feature type="transmembrane region" description="Helical" evidence="2">
    <location>
        <begin position="135"/>
        <end position="160"/>
    </location>
</feature>
<feature type="compositionally biased region" description="Low complexity" evidence="1">
    <location>
        <begin position="39"/>
        <end position="56"/>
    </location>
</feature>
<name>A0A2R7Z345_9ACTN</name>
<evidence type="ECO:0000256" key="1">
    <source>
        <dbReference type="SAM" id="MobiDB-lite"/>
    </source>
</evidence>
<keyword evidence="2" id="KW-0472">Membrane</keyword>
<keyword evidence="2" id="KW-1133">Transmembrane helix</keyword>
<organism evidence="3 4">
    <name type="scientific">Nocardioides currus</name>
    <dbReference type="NCBI Taxonomy" id="2133958"/>
    <lineage>
        <taxon>Bacteria</taxon>
        <taxon>Bacillati</taxon>
        <taxon>Actinomycetota</taxon>
        <taxon>Actinomycetes</taxon>
        <taxon>Propionibacteriales</taxon>
        <taxon>Nocardioidaceae</taxon>
        <taxon>Nocardioides</taxon>
    </lineage>
</organism>
<dbReference type="AlphaFoldDB" id="A0A2R7Z345"/>
<evidence type="ECO:0000313" key="4">
    <source>
        <dbReference type="Proteomes" id="UP000244867"/>
    </source>
</evidence>
<keyword evidence="2" id="KW-0812">Transmembrane</keyword>
<keyword evidence="4" id="KW-1185">Reference proteome</keyword>
<comment type="caution">
    <text evidence="3">The sequence shown here is derived from an EMBL/GenBank/DDBJ whole genome shotgun (WGS) entry which is preliminary data.</text>
</comment>
<evidence type="ECO:0000256" key="2">
    <source>
        <dbReference type="SAM" id="Phobius"/>
    </source>
</evidence>
<dbReference type="OrthoDB" id="3733716at2"/>
<accession>A0A2R7Z345</accession>
<reference evidence="3 4" key="1">
    <citation type="submission" date="2018-03" db="EMBL/GenBank/DDBJ databases">
        <authorList>
            <person name="Keele B.F."/>
        </authorList>
    </citation>
    <scope>NUCLEOTIDE SEQUENCE [LARGE SCALE GENOMIC DNA]</scope>
    <source>
        <strain evidence="3 4">IB-3</strain>
    </source>
</reference>
<feature type="region of interest" description="Disordered" evidence="1">
    <location>
        <begin position="1"/>
        <end position="90"/>
    </location>
</feature>
<protein>
    <submittedName>
        <fullName evidence="3">Transporter</fullName>
    </submittedName>
</protein>
<dbReference type="RefSeq" id="WP_108342776.1">
    <property type="nucleotide sequence ID" value="NZ_PYXZ01000001.1"/>
</dbReference>